<evidence type="ECO:0000256" key="1">
    <source>
        <dbReference type="SAM" id="MobiDB-lite"/>
    </source>
</evidence>
<name>A0AAW0D2K7_9AGAR</name>
<feature type="region of interest" description="Disordered" evidence="1">
    <location>
        <begin position="48"/>
        <end position="81"/>
    </location>
</feature>
<dbReference type="AlphaFoldDB" id="A0AAW0D2K7"/>
<comment type="caution">
    <text evidence="2">The sequence shown here is derived from an EMBL/GenBank/DDBJ whole genome shotgun (WGS) entry which is preliminary data.</text>
</comment>
<keyword evidence="3" id="KW-1185">Reference proteome</keyword>
<evidence type="ECO:0000313" key="2">
    <source>
        <dbReference type="EMBL" id="KAK7045873.1"/>
    </source>
</evidence>
<feature type="compositionally biased region" description="Basic and acidic residues" evidence="1">
    <location>
        <begin position="52"/>
        <end position="64"/>
    </location>
</feature>
<proteinExistence type="predicted"/>
<gene>
    <name evidence="2" type="ORF">VNI00_007302</name>
</gene>
<reference evidence="2 3" key="1">
    <citation type="submission" date="2024-01" db="EMBL/GenBank/DDBJ databases">
        <title>A draft genome for a cacao thread blight-causing isolate of Paramarasmius palmivorus.</title>
        <authorList>
            <person name="Baruah I.K."/>
            <person name="Bukari Y."/>
            <person name="Amoako-Attah I."/>
            <person name="Meinhardt L.W."/>
            <person name="Bailey B.A."/>
            <person name="Cohen S.P."/>
        </authorList>
    </citation>
    <scope>NUCLEOTIDE SEQUENCE [LARGE SCALE GENOMIC DNA]</scope>
    <source>
        <strain evidence="2 3">GH-12</strain>
    </source>
</reference>
<dbReference type="Proteomes" id="UP001383192">
    <property type="component" value="Unassembled WGS sequence"/>
</dbReference>
<dbReference type="EMBL" id="JAYKXP010000023">
    <property type="protein sequence ID" value="KAK7045873.1"/>
    <property type="molecule type" value="Genomic_DNA"/>
</dbReference>
<protein>
    <submittedName>
        <fullName evidence="2">Uncharacterized protein</fullName>
    </submittedName>
</protein>
<accession>A0AAW0D2K7</accession>
<organism evidence="2 3">
    <name type="scientific">Paramarasmius palmivorus</name>
    <dbReference type="NCBI Taxonomy" id="297713"/>
    <lineage>
        <taxon>Eukaryota</taxon>
        <taxon>Fungi</taxon>
        <taxon>Dikarya</taxon>
        <taxon>Basidiomycota</taxon>
        <taxon>Agaricomycotina</taxon>
        <taxon>Agaricomycetes</taxon>
        <taxon>Agaricomycetidae</taxon>
        <taxon>Agaricales</taxon>
        <taxon>Marasmiineae</taxon>
        <taxon>Marasmiaceae</taxon>
        <taxon>Paramarasmius</taxon>
    </lineage>
</organism>
<sequence length="217" mass="25719">MPRRKRYTTKQQQLDAARLKAAKYYQKNREAIKAKKCAYRVRLKENQQQNRLEARRERIEEQQESRAASLHAAKRQEHRSDPVIMARNVENHLNNFTDNCVSQYFDSICRKLFVWDRKSVSPLKEPFAEFHAMRNKMELLLETIGREYNPRHPDYTEGLKLLVRLNRITDGIDELQKVAGNGTMHLFYMTNRLGCQKQLWRAWVDGVTGPEAFEYTS</sequence>
<evidence type="ECO:0000313" key="3">
    <source>
        <dbReference type="Proteomes" id="UP001383192"/>
    </source>
</evidence>